<dbReference type="EMBL" id="UINC01219570">
    <property type="protein sequence ID" value="SVE47093.1"/>
    <property type="molecule type" value="Genomic_DNA"/>
</dbReference>
<name>A0A383DS56_9ZZZZ</name>
<evidence type="ECO:0000313" key="1">
    <source>
        <dbReference type="EMBL" id="SVE47093.1"/>
    </source>
</evidence>
<gene>
    <name evidence="1" type="ORF">METZ01_LOCUS499947</name>
</gene>
<accession>A0A383DS56</accession>
<reference evidence="1" key="1">
    <citation type="submission" date="2018-05" db="EMBL/GenBank/DDBJ databases">
        <authorList>
            <person name="Lanie J.A."/>
            <person name="Ng W.-L."/>
            <person name="Kazmierczak K.M."/>
            <person name="Andrzejewski T.M."/>
            <person name="Davidsen T.M."/>
            <person name="Wayne K.J."/>
            <person name="Tettelin H."/>
            <person name="Glass J.I."/>
            <person name="Rusch D."/>
            <person name="Podicherti R."/>
            <person name="Tsui H.-C.T."/>
            <person name="Winkler M.E."/>
        </authorList>
    </citation>
    <scope>NUCLEOTIDE SEQUENCE</scope>
</reference>
<proteinExistence type="predicted"/>
<dbReference type="AlphaFoldDB" id="A0A383DS56"/>
<sequence length="43" mass="4844">MEQGQIIEKYATANIVERPNADRPLYQVTKATKSPSYGVFKSL</sequence>
<organism evidence="1">
    <name type="scientific">marine metagenome</name>
    <dbReference type="NCBI Taxonomy" id="408172"/>
    <lineage>
        <taxon>unclassified sequences</taxon>
        <taxon>metagenomes</taxon>
        <taxon>ecological metagenomes</taxon>
    </lineage>
</organism>
<feature type="non-terminal residue" evidence="1">
    <location>
        <position position="43"/>
    </location>
</feature>
<protein>
    <submittedName>
        <fullName evidence="1">Uncharacterized protein</fullName>
    </submittedName>
</protein>